<proteinExistence type="predicted"/>
<evidence type="ECO:0000256" key="1">
    <source>
        <dbReference type="ARBA" id="ARBA00022722"/>
    </source>
</evidence>
<keyword evidence="3" id="KW-1133">Transmembrane helix</keyword>
<dbReference type="GO" id="GO:0016787">
    <property type="term" value="F:hydrolase activity"/>
    <property type="evidence" value="ECO:0007669"/>
    <property type="project" value="UniProtKB-KW"/>
</dbReference>
<dbReference type="EMBL" id="JAMQYH010000002">
    <property type="protein sequence ID" value="KAJ1700009.1"/>
    <property type="molecule type" value="Genomic_DNA"/>
</dbReference>
<evidence type="ECO:0000313" key="4">
    <source>
        <dbReference type="EMBL" id="KAJ1700009.1"/>
    </source>
</evidence>
<keyword evidence="3" id="KW-0472">Membrane</keyword>
<protein>
    <recommendedName>
        <fullName evidence="6">Endonuclease I</fullName>
    </recommendedName>
</protein>
<name>A0A9Q0CUY5_9POAL</name>
<dbReference type="PANTHER" id="PTHR33607:SF2">
    <property type="entry name" value="ENDONUCLEASE-1"/>
    <property type="match status" value="1"/>
</dbReference>
<evidence type="ECO:0000256" key="2">
    <source>
        <dbReference type="ARBA" id="ARBA00022801"/>
    </source>
</evidence>
<dbReference type="OrthoDB" id="2015847at2759"/>
<keyword evidence="2" id="KW-0378">Hydrolase</keyword>
<dbReference type="GO" id="GO:0004518">
    <property type="term" value="F:nuclease activity"/>
    <property type="evidence" value="ECO:0007669"/>
    <property type="project" value="UniProtKB-KW"/>
</dbReference>
<dbReference type="InterPro" id="IPR044925">
    <property type="entry name" value="His-Me_finger_sf"/>
</dbReference>
<dbReference type="SUPFAM" id="SSF54060">
    <property type="entry name" value="His-Me finger endonucleases"/>
    <property type="match status" value="2"/>
</dbReference>
<reference evidence="4" key="1">
    <citation type="journal article" date="2022" name="Cell">
        <title>Repeat-based holocentromeres influence genome architecture and karyotype evolution.</title>
        <authorList>
            <person name="Hofstatter P.G."/>
            <person name="Thangavel G."/>
            <person name="Lux T."/>
            <person name="Neumann P."/>
            <person name="Vondrak T."/>
            <person name="Novak P."/>
            <person name="Zhang M."/>
            <person name="Costa L."/>
            <person name="Castellani M."/>
            <person name="Scott A."/>
            <person name="Toegelov H."/>
            <person name="Fuchs J."/>
            <person name="Mata-Sucre Y."/>
            <person name="Dias Y."/>
            <person name="Vanzela A.L.L."/>
            <person name="Huettel B."/>
            <person name="Almeida C.C.S."/>
            <person name="Simkova H."/>
            <person name="Souza G."/>
            <person name="Pedrosa-Harand A."/>
            <person name="Macas J."/>
            <person name="Mayer K.F.X."/>
            <person name="Houben A."/>
            <person name="Marques A."/>
        </authorList>
    </citation>
    <scope>NUCLEOTIDE SEQUENCE</scope>
    <source>
        <strain evidence="4">RhyBre1mFocal</strain>
    </source>
</reference>
<dbReference type="Pfam" id="PF04231">
    <property type="entry name" value="Endonuclease_1"/>
    <property type="match status" value="2"/>
</dbReference>
<keyword evidence="5" id="KW-1185">Reference proteome</keyword>
<evidence type="ECO:0008006" key="6">
    <source>
        <dbReference type="Google" id="ProtNLM"/>
    </source>
</evidence>
<accession>A0A9Q0CUY5</accession>
<keyword evidence="1" id="KW-0540">Nuclease</keyword>
<gene>
    <name evidence="4" type="ORF">LUZ63_008521</name>
</gene>
<comment type="caution">
    <text evidence="4">The sequence shown here is derived from an EMBL/GenBank/DDBJ whole genome shotgun (WGS) entry which is preliminary data.</text>
</comment>
<dbReference type="PANTHER" id="PTHR33607">
    <property type="entry name" value="ENDONUCLEASE-1"/>
    <property type="match status" value="1"/>
</dbReference>
<organism evidence="4 5">
    <name type="scientific">Rhynchospora breviuscula</name>
    <dbReference type="NCBI Taxonomy" id="2022672"/>
    <lineage>
        <taxon>Eukaryota</taxon>
        <taxon>Viridiplantae</taxon>
        <taxon>Streptophyta</taxon>
        <taxon>Embryophyta</taxon>
        <taxon>Tracheophyta</taxon>
        <taxon>Spermatophyta</taxon>
        <taxon>Magnoliopsida</taxon>
        <taxon>Liliopsida</taxon>
        <taxon>Poales</taxon>
        <taxon>Cyperaceae</taxon>
        <taxon>Cyperoideae</taxon>
        <taxon>Rhynchosporeae</taxon>
        <taxon>Rhynchospora</taxon>
    </lineage>
</organism>
<feature type="transmembrane region" description="Helical" evidence="3">
    <location>
        <begin position="267"/>
        <end position="288"/>
    </location>
</feature>
<keyword evidence="3" id="KW-0812">Transmembrane</keyword>
<evidence type="ECO:0000256" key="3">
    <source>
        <dbReference type="SAM" id="Phobius"/>
    </source>
</evidence>
<evidence type="ECO:0000313" key="5">
    <source>
        <dbReference type="Proteomes" id="UP001151287"/>
    </source>
</evidence>
<dbReference type="Proteomes" id="UP001151287">
    <property type="component" value="Unassembled WGS sequence"/>
</dbReference>
<sequence length="382" mass="43274">MLNTNFLTSPSPPPFANTQHKRREVRAINGLFSCSSIDSLLPFSPKGKGGRADYTFTPASGHLKSALRNWCHLLISGTVVLSSLRVYDIAYAIDKSKAIIKHPCEEIGTYYKHLEGLKGVDLAKRLNSIVSPHYSLPYKEVWEALKILDAADIDHPEISSDVIEVYTQRAVSKQLAGKSEGWNREHLWPRSYGLQKGPAHTDLHNIRPADVNVNSARGNKYYGECSPTSACCLRPAAREAASGTEADNEKWAPPIQRNSILKNEGHYRILIFWYQLFPFLLAFFFPWVRGDIARSLMYMAVCYGFNEPDGIPDLQLSNTPSSRRHVMGLLSTLLIWNELDPPSTSEKLRNERVCNRYQYNRNPFVDRPEYANLIWGRFSPSN</sequence>
<dbReference type="AlphaFoldDB" id="A0A9Q0CUY5"/>
<dbReference type="InterPro" id="IPR007346">
    <property type="entry name" value="Endonuclease-I"/>
</dbReference>